<name>A0A543GJ29_9PSEU</name>
<dbReference type="InterPro" id="IPR045590">
    <property type="entry name" value="DUF6463"/>
</dbReference>
<sequence>MVHMPIINTQSETTTSRAWLRNPAAWGGLLAICGGVFHTVVATLMRQDVWAQMVDDGFFNTVSLEPSADQLAAAEAFWFTVGSFGVPLLLLGSLVTWLNRRGERVPAWLGGGLAAWAVLIGMVSGFDGGTLVLLTIGALLAAGAWTQRRAPGLQPRY</sequence>
<keyword evidence="1" id="KW-0472">Membrane</keyword>
<feature type="transmembrane region" description="Helical" evidence="1">
    <location>
        <begin position="105"/>
        <end position="123"/>
    </location>
</feature>
<dbReference type="EMBL" id="VFPH01000001">
    <property type="protein sequence ID" value="TQM46090.1"/>
    <property type="molecule type" value="Genomic_DNA"/>
</dbReference>
<evidence type="ECO:0000256" key="1">
    <source>
        <dbReference type="SAM" id="Phobius"/>
    </source>
</evidence>
<evidence type="ECO:0000313" key="3">
    <source>
        <dbReference type="Proteomes" id="UP000319818"/>
    </source>
</evidence>
<reference evidence="2 3" key="1">
    <citation type="submission" date="2019-06" db="EMBL/GenBank/DDBJ databases">
        <title>Sequencing the genomes of 1000 actinobacteria strains.</title>
        <authorList>
            <person name="Klenk H.-P."/>
        </authorList>
    </citation>
    <scope>NUCLEOTIDE SEQUENCE [LARGE SCALE GENOMIC DNA]</scope>
    <source>
        <strain evidence="2 3">DSM 45511</strain>
    </source>
</reference>
<accession>A0A543GJ29</accession>
<keyword evidence="1" id="KW-0812">Transmembrane</keyword>
<proteinExistence type="predicted"/>
<organism evidence="2 3">
    <name type="scientific">Pseudonocardia cypriaca</name>
    <dbReference type="NCBI Taxonomy" id="882449"/>
    <lineage>
        <taxon>Bacteria</taxon>
        <taxon>Bacillati</taxon>
        <taxon>Actinomycetota</taxon>
        <taxon>Actinomycetes</taxon>
        <taxon>Pseudonocardiales</taxon>
        <taxon>Pseudonocardiaceae</taxon>
        <taxon>Pseudonocardia</taxon>
    </lineage>
</organism>
<feature type="transmembrane region" description="Helical" evidence="1">
    <location>
        <begin position="129"/>
        <end position="146"/>
    </location>
</feature>
<keyword evidence="3" id="KW-1185">Reference proteome</keyword>
<gene>
    <name evidence="2" type="ORF">FB388_3495</name>
</gene>
<protein>
    <submittedName>
        <fullName evidence="2">Uncharacterized protein</fullName>
    </submittedName>
</protein>
<evidence type="ECO:0000313" key="2">
    <source>
        <dbReference type="EMBL" id="TQM46090.1"/>
    </source>
</evidence>
<feature type="transmembrane region" description="Helical" evidence="1">
    <location>
        <begin position="76"/>
        <end position="98"/>
    </location>
</feature>
<feature type="transmembrane region" description="Helical" evidence="1">
    <location>
        <begin position="24"/>
        <end position="45"/>
    </location>
</feature>
<dbReference type="Proteomes" id="UP000319818">
    <property type="component" value="Unassembled WGS sequence"/>
</dbReference>
<comment type="caution">
    <text evidence="2">The sequence shown here is derived from an EMBL/GenBank/DDBJ whole genome shotgun (WGS) entry which is preliminary data.</text>
</comment>
<dbReference type="Pfam" id="PF20064">
    <property type="entry name" value="DUF6463"/>
    <property type="match status" value="1"/>
</dbReference>
<keyword evidence="1" id="KW-1133">Transmembrane helix</keyword>
<dbReference type="AlphaFoldDB" id="A0A543GJ29"/>